<accession>A0A369KEC7</accession>
<gene>
    <name evidence="1" type="ORF">HAT2_00081</name>
</gene>
<protein>
    <submittedName>
        <fullName evidence="1">Uncharacterized protein</fullName>
    </submittedName>
</protein>
<sequence>MIERLLAMLSADLDDPDMIEHVNRLEWQIHFEDDVSVDLRCVDESLLFQVSVTGVSRPSTSQLIDILSANCLGLGTLGNVLCFDKEGTTLLLTRLEPVSVAYREFLDALKDLISAASFWRQRLA</sequence>
<comment type="caution">
    <text evidence="1">The sequence shown here is derived from an EMBL/GenBank/DDBJ whole genome shotgun (WGS) entry which is preliminary data.</text>
</comment>
<reference evidence="1 2" key="1">
    <citation type="submission" date="2018-07" db="EMBL/GenBank/DDBJ databases">
        <title>Comparative genomics of the Candidatus Parilichlamydiaceae reveals evidence of convergent evolution and genome reduction in the phylum Chlamydiae.</title>
        <authorList>
            <person name="Taylor-Brown A."/>
            <person name="Polkinghorne A."/>
        </authorList>
    </citation>
    <scope>NUCLEOTIDE SEQUENCE [LARGE SCALE GENOMIC DNA]</scope>
    <source>
        <strain evidence="1 2">Hat2</strain>
    </source>
</reference>
<dbReference type="OrthoDB" id="21620at2"/>
<dbReference type="Gene3D" id="3.30.1460.10">
    <property type="match status" value="1"/>
</dbReference>
<dbReference type="EMBL" id="QQBG01000007">
    <property type="protein sequence ID" value="RDB31810.1"/>
    <property type="molecule type" value="Genomic_DNA"/>
</dbReference>
<dbReference type="AlphaFoldDB" id="A0A369KEC7"/>
<dbReference type="Proteomes" id="UP000253816">
    <property type="component" value="Unassembled WGS sequence"/>
</dbReference>
<dbReference type="Pfam" id="PF05932">
    <property type="entry name" value="CesT"/>
    <property type="match status" value="1"/>
</dbReference>
<proteinExistence type="predicted"/>
<dbReference type="RefSeq" id="WP_114544063.1">
    <property type="nucleotide sequence ID" value="NZ_QQBG01000007.1"/>
</dbReference>
<keyword evidence="2" id="KW-1185">Reference proteome</keyword>
<evidence type="ECO:0000313" key="1">
    <source>
        <dbReference type="EMBL" id="RDB31810.1"/>
    </source>
</evidence>
<dbReference type="GO" id="GO:0030254">
    <property type="term" value="P:protein secretion by the type III secretion system"/>
    <property type="evidence" value="ECO:0007669"/>
    <property type="project" value="InterPro"/>
</dbReference>
<dbReference type="CDD" id="cd16364">
    <property type="entry name" value="T3SC_I-like"/>
    <property type="match status" value="1"/>
</dbReference>
<dbReference type="InterPro" id="IPR010261">
    <property type="entry name" value="Tir_chaperone"/>
</dbReference>
<dbReference type="SUPFAM" id="SSF69635">
    <property type="entry name" value="Type III secretory system chaperone-like"/>
    <property type="match status" value="1"/>
</dbReference>
<evidence type="ECO:0000313" key="2">
    <source>
        <dbReference type="Proteomes" id="UP000253816"/>
    </source>
</evidence>
<organism evidence="1 2">
    <name type="scientific">Candidatus Similichlamydia laticola</name>
    <dbReference type="NCBI Taxonomy" id="2170265"/>
    <lineage>
        <taxon>Bacteria</taxon>
        <taxon>Pseudomonadati</taxon>
        <taxon>Chlamydiota</taxon>
        <taxon>Chlamydiia</taxon>
        <taxon>Parachlamydiales</taxon>
        <taxon>Candidatus Parilichlamydiaceae</taxon>
        <taxon>Candidatus Similichlamydia</taxon>
    </lineage>
</organism>
<name>A0A369KEC7_9BACT</name>